<dbReference type="InterPro" id="IPR003386">
    <property type="entry name" value="LACT/PDAT_acylTrfase"/>
</dbReference>
<gene>
    <name evidence="1" type="ORF">A2917_03440</name>
</gene>
<evidence type="ECO:0000313" key="2">
    <source>
        <dbReference type="Proteomes" id="UP000178104"/>
    </source>
</evidence>
<name>A0A1F6XN54_9BACT</name>
<dbReference type="SUPFAM" id="SSF53474">
    <property type="entry name" value="alpha/beta-Hydrolases"/>
    <property type="match status" value="1"/>
</dbReference>
<dbReference type="STRING" id="1801780.A2917_03440"/>
<accession>A0A1F6XN54</accession>
<evidence type="ECO:0000313" key="1">
    <source>
        <dbReference type="EMBL" id="OGI95579.1"/>
    </source>
</evidence>
<protein>
    <submittedName>
        <fullName evidence="1">Uncharacterized protein</fullName>
    </submittedName>
</protein>
<dbReference type="AlphaFoldDB" id="A0A1F6XN54"/>
<dbReference type="GO" id="GO:0006629">
    <property type="term" value="P:lipid metabolic process"/>
    <property type="evidence" value="ECO:0007669"/>
    <property type="project" value="InterPro"/>
</dbReference>
<organism evidence="1 2">
    <name type="scientific">Candidatus Nomurabacteria bacterium RIFCSPLOWO2_01_FULL_42_17</name>
    <dbReference type="NCBI Taxonomy" id="1801780"/>
    <lineage>
        <taxon>Bacteria</taxon>
        <taxon>Candidatus Nomuraibacteriota</taxon>
    </lineage>
</organism>
<dbReference type="Proteomes" id="UP000178104">
    <property type="component" value="Unassembled WGS sequence"/>
</dbReference>
<reference evidence="1 2" key="1">
    <citation type="journal article" date="2016" name="Nat. Commun.">
        <title>Thousands of microbial genomes shed light on interconnected biogeochemical processes in an aquifer system.</title>
        <authorList>
            <person name="Anantharaman K."/>
            <person name="Brown C.T."/>
            <person name="Hug L.A."/>
            <person name="Sharon I."/>
            <person name="Castelle C.J."/>
            <person name="Probst A.J."/>
            <person name="Thomas B.C."/>
            <person name="Singh A."/>
            <person name="Wilkins M.J."/>
            <person name="Karaoz U."/>
            <person name="Brodie E.L."/>
            <person name="Williams K.H."/>
            <person name="Hubbard S.S."/>
            <person name="Banfield J.F."/>
        </authorList>
    </citation>
    <scope>NUCLEOTIDE SEQUENCE [LARGE SCALE GENOMIC DNA]</scope>
</reference>
<dbReference type="Gene3D" id="3.40.50.1820">
    <property type="entry name" value="alpha/beta hydrolase"/>
    <property type="match status" value="1"/>
</dbReference>
<proteinExistence type="predicted"/>
<comment type="caution">
    <text evidence="1">The sequence shown here is derived from an EMBL/GenBank/DDBJ whole genome shotgun (WGS) entry which is preliminary data.</text>
</comment>
<dbReference type="PANTHER" id="PTHR11440">
    <property type="entry name" value="LECITHIN-CHOLESTEROL ACYLTRANSFERASE-RELATED"/>
    <property type="match status" value="1"/>
</dbReference>
<dbReference type="GO" id="GO:0008374">
    <property type="term" value="F:O-acyltransferase activity"/>
    <property type="evidence" value="ECO:0007669"/>
    <property type="project" value="InterPro"/>
</dbReference>
<dbReference type="EMBL" id="MFVE01000005">
    <property type="protein sequence ID" value="OGI95579.1"/>
    <property type="molecule type" value="Genomic_DNA"/>
</dbReference>
<dbReference type="Pfam" id="PF02450">
    <property type="entry name" value="LCAT"/>
    <property type="match status" value="1"/>
</dbReference>
<dbReference type="InterPro" id="IPR029058">
    <property type="entry name" value="AB_hydrolase_fold"/>
</dbReference>
<sequence length="931" mass="103466">MFTSKHKCLCFLCFLFLLFIFIFPFAPKVLAEQTFVNITSDLTLNQSPGSVCGWYSGTFNAKKVFGIAIYRGNFPDTTNFAKQRKMHALNSYLSDCSDDPYSLEYNFIYSAIPTPDGTYWVRMTANGYPYLPDYHSVSYYFEARRLNGVWSLLEPSSCTDGIQNQDETGVDIGGVCTVPSSEDDSTQEDLQVETPTPLEEPACTENCNSNVLFFPGIMGSKLYERGVVCDSDINIGECVEQKLWFSTNDSLQADLSLDTNGKSVGSIYTKNDTQKLSEGEDETGVIDKIDVINLYKSFFADLKNLKDEGEIVDYAFVPYDWRLSLNDIVTNGKALSENRLSYVTSQDFSESFILQKLEELQASSRTGKVTIIAHSNGGLVTKALIQKLKDTNNPLYEKIDKIIFVAVPQVGTPDAMAALLHGSDLGPFGLIMSASRHRQLAENMSTVYHLLPSAAYFTTVDPGFAIDKLVSFEDQTFFTPQTSQYGVFVSNATELKNYILGTDGRAKPSSGEIVLPNIGNADLYAEAESVHAILDSWMPFSETKVIQVAGWGEETLAGLDYMTLKDSTEHLSYKPRMVIDGDASVLVPSALWMSDSSPNIERWWVNLEEDEPFSVNREHRDILEISNLRKFIEFRITQDEDDNSLFTDEDNIIVNNDSTLISDKPRLHFTLHSPLTLSIVDSQDRYTGLDPDTMEIREEIPGATYKKIGEVQFISVPAGVSYTLLLDGYENGFFTLDIDEQTGNEITDSISFEGISSSNLTLVTMDISSSFGTENSELRIDEDGNGSIDKVYNVVNGVTQYIDQTPIITPIISSSGSQSRNRTSNITVQETVPVEEKIEVEEEINVDFVPVIEDPGESDDVVIDVEKESKKEIQPQETSETEILEEAPVPEDLPLSASAADSGFANNFSPYAMILGVVGLAYLSKMFFIKV</sequence>